<dbReference type="GO" id="GO:0030288">
    <property type="term" value="C:outer membrane-bounded periplasmic space"/>
    <property type="evidence" value="ECO:0007669"/>
    <property type="project" value="TreeGrafter"/>
</dbReference>
<evidence type="ECO:0000313" key="3">
    <source>
        <dbReference type="EMBL" id="ATW26906.1"/>
    </source>
</evidence>
<dbReference type="PANTHER" id="PTHR30404">
    <property type="entry name" value="N-ACETYLMURAMOYL-L-ALANINE AMIDASE"/>
    <property type="match status" value="1"/>
</dbReference>
<dbReference type="AlphaFoldDB" id="A0A3G1KWS9"/>
<dbReference type="Gene3D" id="3.40.630.40">
    <property type="entry name" value="Zn-dependent exopeptidases"/>
    <property type="match status" value="1"/>
</dbReference>
<dbReference type="KEGG" id="fwa:DCMF_20995"/>
<dbReference type="GO" id="GO:0008745">
    <property type="term" value="F:N-acetylmuramoyl-L-alanine amidase activity"/>
    <property type="evidence" value="ECO:0007669"/>
    <property type="project" value="InterPro"/>
</dbReference>
<protein>
    <recommendedName>
        <fullName evidence="2">MurNAc-LAA domain-containing protein</fullName>
    </recommendedName>
</protein>
<feature type="domain" description="MurNAc-LAA" evidence="2">
    <location>
        <begin position="62"/>
        <end position="172"/>
    </location>
</feature>
<keyword evidence="4" id="KW-1185">Reference proteome</keyword>
<evidence type="ECO:0000313" key="4">
    <source>
        <dbReference type="Proteomes" id="UP000323521"/>
    </source>
</evidence>
<dbReference type="CDD" id="cd02696">
    <property type="entry name" value="MurNAc-LAA"/>
    <property type="match status" value="1"/>
</dbReference>
<accession>A0A3G1KWS9</accession>
<dbReference type="InterPro" id="IPR050695">
    <property type="entry name" value="N-acetylmuramoyl_amidase_3"/>
</dbReference>
<dbReference type="OrthoDB" id="9772024at2"/>
<organism evidence="3 4">
    <name type="scientific">Formimonas warabiya</name>
    <dbReference type="NCBI Taxonomy" id="1761012"/>
    <lineage>
        <taxon>Bacteria</taxon>
        <taxon>Bacillati</taxon>
        <taxon>Bacillota</taxon>
        <taxon>Clostridia</taxon>
        <taxon>Eubacteriales</taxon>
        <taxon>Peptococcaceae</taxon>
        <taxon>Candidatus Formimonas</taxon>
    </lineage>
</organism>
<dbReference type="RefSeq" id="WP_148136237.1">
    <property type="nucleotide sequence ID" value="NZ_CP017634.1"/>
</dbReference>
<name>A0A3G1KWS9_FORW1</name>
<dbReference type="SUPFAM" id="SSF53187">
    <property type="entry name" value="Zn-dependent exopeptidases"/>
    <property type="match status" value="1"/>
</dbReference>
<sequence length="251" mass="27565">MKIGIDPGHGGEDSGEIGSSGLKEKEITLAVGMLLGNALKDNGLDVVYTREKDTTVKLPVRTDLLNRAKCDVIISLHVNAAGDSKKNYLTTRVQSKKGKAEVLALFVQRRLVAATGWRDGGVHEAKVPVIQETRIPTIIVELGFISNPGQEKWLAVPEHQRKLAHAIAQGILEFWGQPYQEPEVKKGKESLAGKKIDREVKVMLGGKEIPAGMIRTEEGKEKALVQLSDIADLLRLQFKYDPETKTITVKT</sequence>
<dbReference type="PANTHER" id="PTHR30404:SF0">
    <property type="entry name" value="N-ACETYLMURAMOYL-L-ALANINE AMIDASE AMIC"/>
    <property type="match status" value="1"/>
</dbReference>
<keyword evidence="1" id="KW-0378">Hydrolase</keyword>
<dbReference type="InterPro" id="IPR002508">
    <property type="entry name" value="MurNAc-LAA_cat"/>
</dbReference>
<proteinExistence type="predicted"/>
<dbReference type="Pfam" id="PF01520">
    <property type="entry name" value="Amidase_3"/>
    <property type="match status" value="1"/>
</dbReference>
<dbReference type="EMBL" id="CP017634">
    <property type="protein sequence ID" value="ATW26906.1"/>
    <property type="molecule type" value="Genomic_DNA"/>
</dbReference>
<reference evidence="3 4" key="1">
    <citation type="submission" date="2016-10" db="EMBL/GenBank/DDBJ databases">
        <title>Complete Genome Sequence of Peptococcaceae strain DCMF.</title>
        <authorList>
            <person name="Edwards R.J."/>
            <person name="Holland S.I."/>
            <person name="Deshpande N.P."/>
            <person name="Wong Y.K."/>
            <person name="Ertan H."/>
            <person name="Manefield M."/>
            <person name="Russell T.L."/>
            <person name="Lee M.J."/>
        </authorList>
    </citation>
    <scope>NUCLEOTIDE SEQUENCE [LARGE SCALE GENOMIC DNA]</scope>
    <source>
        <strain evidence="3 4">DCMF</strain>
    </source>
</reference>
<dbReference type="Proteomes" id="UP000323521">
    <property type="component" value="Chromosome"/>
</dbReference>
<gene>
    <name evidence="3" type="ORF">DCMF_20995</name>
</gene>
<evidence type="ECO:0000259" key="2">
    <source>
        <dbReference type="SMART" id="SM00646"/>
    </source>
</evidence>
<evidence type="ECO:0000256" key="1">
    <source>
        <dbReference type="ARBA" id="ARBA00022801"/>
    </source>
</evidence>
<dbReference type="SMART" id="SM00646">
    <property type="entry name" value="Ami_3"/>
    <property type="match status" value="1"/>
</dbReference>
<dbReference type="GO" id="GO:0009253">
    <property type="term" value="P:peptidoglycan catabolic process"/>
    <property type="evidence" value="ECO:0007669"/>
    <property type="project" value="InterPro"/>
</dbReference>